<dbReference type="Proteomes" id="UP000013097">
    <property type="component" value="Unassembled WGS sequence"/>
</dbReference>
<organism evidence="2 3">
    <name type="scientific">Clostridium thermobutyricum</name>
    <dbReference type="NCBI Taxonomy" id="29372"/>
    <lineage>
        <taxon>Bacteria</taxon>
        <taxon>Bacillati</taxon>
        <taxon>Bacillota</taxon>
        <taxon>Clostridia</taxon>
        <taxon>Eubacteriales</taxon>
        <taxon>Clostridiaceae</taxon>
        <taxon>Clostridium</taxon>
    </lineage>
</organism>
<evidence type="ECO:0000313" key="3">
    <source>
        <dbReference type="Proteomes" id="UP000013097"/>
    </source>
</evidence>
<evidence type="ECO:0000313" key="2">
    <source>
        <dbReference type="EMBL" id="ENZ01238.1"/>
    </source>
</evidence>
<keyword evidence="3" id="KW-1185">Reference proteome</keyword>
<accession>N9XNF8</accession>
<dbReference type="AlphaFoldDB" id="N9XNF8"/>
<comment type="caution">
    <text evidence="2">The sequence shown here is derived from an EMBL/GenBank/DDBJ whole genome shotgun (WGS) entry which is preliminary data.</text>
</comment>
<evidence type="ECO:0000256" key="1">
    <source>
        <dbReference type="SAM" id="Phobius"/>
    </source>
</evidence>
<keyword evidence="1" id="KW-1133">Transmembrane helix</keyword>
<dbReference type="EMBL" id="AGYT01000009">
    <property type="protein sequence ID" value="ENZ01238.1"/>
    <property type="molecule type" value="Genomic_DNA"/>
</dbReference>
<gene>
    <name evidence="2" type="ORF">HMPREF1092_01946</name>
</gene>
<keyword evidence="1" id="KW-0812">Transmembrane</keyword>
<dbReference type="HOGENOM" id="CLU_087537_0_0_9"/>
<name>N9XNF8_9CLOT</name>
<proteinExistence type="predicted"/>
<feature type="transmembrane region" description="Helical" evidence="1">
    <location>
        <begin position="21"/>
        <end position="40"/>
    </location>
</feature>
<keyword evidence="1" id="KW-0472">Membrane</keyword>
<protein>
    <submittedName>
        <fullName evidence="2">Uncharacterized protein</fullName>
    </submittedName>
</protein>
<dbReference type="PATRIC" id="fig|999411.4.peg.1912"/>
<reference evidence="2 3" key="1">
    <citation type="submission" date="2013-01" db="EMBL/GenBank/DDBJ databases">
        <title>The Genome Sequence of Clostridium colicanis 209318.</title>
        <authorList>
            <consortium name="The Broad Institute Genome Sequencing Platform"/>
            <person name="Earl A."/>
            <person name="Ward D."/>
            <person name="Feldgarden M."/>
            <person name="Gevers D."/>
            <person name="Courvalin P."/>
            <person name="Lambert T."/>
            <person name="Walker B."/>
            <person name="Young S.K."/>
            <person name="Zeng Q."/>
            <person name="Gargeya S."/>
            <person name="Fitzgerald M."/>
            <person name="Haas B."/>
            <person name="Abouelleil A."/>
            <person name="Alvarado L."/>
            <person name="Arachchi H.M."/>
            <person name="Berlin A.M."/>
            <person name="Chapman S.B."/>
            <person name="Dewar J."/>
            <person name="Goldberg J."/>
            <person name="Griggs A."/>
            <person name="Gujja S."/>
            <person name="Hansen M."/>
            <person name="Howarth C."/>
            <person name="Imamovic A."/>
            <person name="Larimer J."/>
            <person name="McCowan C."/>
            <person name="Murphy C."/>
            <person name="Neiman D."/>
            <person name="Pearson M."/>
            <person name="Priest M."/>
            <person name="Roberts A."/>
            <person name="Saif S."/>
            <person name="Shea T."/>
            <person name="Sisk P."/>
            <person name="Sykes S."/>
            <person name="Wortman J."/>
            <person name="Nusbaum C."/>
            <person name="Birren B."/>
        </authorList>
    </citation>
    <scope>NUCLEOTIDE SEQUENCE [LARGE SCALE GENOMIC DNA]</scope>
    <source>
        <strain evidence="2 3">209318</strain>
    </source>
</reference>
<feature type="transmembrane region" description="Helical" evidence="1">
    <location>
        <begin position="52"/>
        <end position="73"/>
    </location>
</feature>
<dbReference type="eggNOG" id="ENOG5030AIC">
    <property type="taxonomic scope" value="Bacteria"/>
</dbReference>
<sequence length="277" mass="33198">MFLNLYLKGKNSMKKMKKHTRETVLTGIVLIALSAFLYFLHYEVFHDLHHTLIFLFEDIAFIPIDVFFTALVIEKFLDKRDIAHKLEKLIIIKGVFFSELGDKILKEFAKCDKNVKLISDEAHISKEWGKEEFRKLEKLLKEYDFEVEVENLDIEKVSKILNDKKDFIISIITNPTLMEHESFSDMAISLFHLRDELQDRYFKMEYECGCYDRQHLAKDIKVSYRLMVNGWVMYMKHLKEEYPQLFVKEMINNPFDNRSFEEKFEVYKLKSKNKKNS</sequence>